<dbReference type="PANTHER" id="PTHR14119">
    <property type="entry name" value="HYDROLASE"/>
    <property type="match status" value="1"/>
</dbReference>
<accession>A0A831LGM7</accession>
<proteinExistence type="predicted"/>
<organism evidence="2">
    <name type="scientific">Geoalkalibacter subterraneus</name>
    <dbReference type="NCBI Taxonomy" id="483547"/>
    <lineage>
        <taxon>Bacteria</taxon>
        <taxon>Pseudomonadati</taxon>
        <taxon>Thermodesulfobacteriota</taxon>
        <taxon>Desulfuromonadia</taxon>
        <taxon>Desulfuromonadales</taxon>
        <taxon>Geoalkalibacteraceae</taxon>
        <taxon>Geoalkalibacter</taxon>
    </lineage>
</organism>
<dbReference type="Proteomes" id="UP000886162">
    <property type="component" value="Unassembled WGS sequence"/>
</dbReference>
<protein>
    <submittedName>
        <fullName evidence="2">Isochorismatase family protein</fullName>
    </submittedName>
</protein>
<dbReference type="InterPro" id="IPR050993">
    <property type="entry name" value="Isochorismatase_domain"/>
</dbReference>
<dbReference type="SUPFAM" id="SSF52499">
    <property type="entry name" value="Isochorismatase-like hydrolases"/>
    <property type="match status" value="1"/>
</dbReference>
<dbReference type="AlphaFoldDB" id="A0A831LGM7"/>
<evidence type="ECO:0000259" key="1">
    <source>
        <dbReference type="Pfam" id="PF00857"/>
    </source>
</evidence>
<comment type="caution">
    <text evidence="2">The sequence shown here is derived from an EMBL/GenBank/DDBJ whole genome shotgun (WGS) entry which is preliminary data.</text>
</comment>
<sequence>EPSFIEHMNSLGRRQAIVVGMEAHVCVYQTVLGLLREGFDVHLVRDSIMSRGEIDYLNALESARSAGAVVTTSETAVFQLVKVSSDPKFKEISALVKARSAKG</sequence>
<dbReference type="EMBL" id="DSDO01000126">
    <property type="protein sequence ID" value="HDR46424.1"/>
    <property type="molecule type" value="Genomic_DNA"/>
</dbReference>
<name>A0A831LGM7_9BACT</name>
<dbReference type="InterPro" id="IPR036380">
    <property type="entry name" value="Isochorismatase-like_sf"/>
</dbReference>
<feature type="domain" description="Isochorismatase-like" evidence="1">
    <location>
        <begin position="3"/>
        <end position="74"/>
    </location>
</feature>
<dbReference type="Pfam" id="PF00857">
    <property type="entry name" value="Isochorismatase"/>
    <property type="match status" value="1"/>
</dbReference>
<gene>
    <name evidence="2" type="ORF">ENN94_01840</name>
</gene>
<feature type="non-terminal residue" evidence="2">
    <location>
        <position position="1"/>
    </location>
</feature>
<dbReference type="PANTHER" id="PTHR14119:SF3">
    <property type="entry name" value="ISOCHORISMATASE DOMAIN-CONTAINING PROTEIN 2"/>
    <property type="match status" value="1"/>
</dbReference>
<evidence type="ECO:0000313" key="2">
    <source>
        <dbReference type="EMBL" id="HDR46424.1"/>
    </source>
</evidence>
<dbReference type="Gene3D" id="3.40.50.850">
    <property type="entry name" value="Isochorismatase-like"/>
    <property type="match status" value="1"/>
</dbReference>
<dbReference type="InterPro" id="IPR000868">
    <property type="entry name" value="Isochorismatase-like_dom"/>
</dbReference>
<reference evidence="2" key="1">
    <citation type="journal article" date="2020" name="mSystems">
        <title>Genome- and Community-Level Interaction Insights into Carbon Utilization and Element Cycling Functions of Hydrothermarchaeota in Hydrothermal Sediment.</title>
        <authorList>
            <person name="Zhou Z."/>
            <person name="Liu Y."/>
            <person name="Xu W."/>
            <person name="Pan J."/>
            <person name="Luo Z.H."/>
            <person name="Li M."/>
        </authorList>
    </citation>
    <scope>NUCLEOTIDE SEQUENCE [LARGE SCALE GENOMIC DNA]</scope>
    <source>
        <strain evidence="2">SpSt-1220</strain>
    </source>
</reference>